<dbReference type="GO" id="GO:0003850">
    <property type="term" value="F:2-deoxyglucose-6-phosphatase activity"/>
    <property type="evidence" value="ECO:0007669"/>
    <property type="project" value="UniProtKB-EC"/>
</dbReference>
<keyword evidence="4" id="KW-0460">Magnesium</keyword>
<dbReference type="Gene3D" id="1.10.150.240">
    <property type="entry name" value="Putative phosphatase, domain 2"/>
    <property type="match status" value="1"/>
</dbReference>
<evidence type="ECO:0000256" key="5">
    <source>
        <dbReference type="ARBA" id="ARBA00023277"/>
    </source>
</evidence>
<dbReference type="EC" id="3.1.3.50" evidence="6"/>
<dbReference type="InterPro" id="IPR041492">
    <property type="entry name" value="HAD_2"/>
</dbReference>
<keyword evidence="3" id="KW-0479">Metal-binding</keyword>
<dbReference type="NCBIfam" id="NF008087">
    <property type="entry name" value="PRK10826.1"/>
    <property type="match status" value="1"/>
</dbReference>
<dbReference type="EC" id="3.1.3.22" evidence="6"/>
<comment type="similarity">
    <text evidence="2">Belongs to the HAD-like hydrolase superfamily. CbbY/CbbZ/Gph/YieH family.</text>
</comment>
<dbReference type="PANTHER" id="PTHR46193:SF18">
    <property type="entry name" value="HEXITOL PHOSPHATASE B"/>
    <property type="match status" value="1"/>
</dbReference>
<comment type="cofactor">
    <cofactor evidence="1">
        <name>Mg(2+)</name>
        <dbReference type="ChEBI" id="CHEBI:18420"/>
    </cofactor>
</comment>
<protein>
    <submittedName>
        <fullName evidence="6">Hexitol phosphatase HxpB</fullName>
        <ecNumber evidence="6">3.1.3.22</ecNumber>
        <ecNumber evidence="6">3.1.3.50</ecNumber>
        <ecNumber evidence="6">3.1.3.68</ecNumber>
    </submittedName>
</protein>
<keyword evidence="5" id="KW-0119">Carbohydrate metabolism</keyword>
<dbReference type="InterPro" id="IPR023214">
    <property type="entry name" value="HAD_sf"/>
</dbReference>
<proteinExistence type="inferred from homology"/>
<evidence type="ECO:0000313" key="7">
    <source>
        <dbReference type="Proteomes" id="UP001273350"/>
    </source>
</evidence>
<name>A0ABU4R9Y0_9FLAO</name>
<evidence type="ECO:0000256" key="3">
    <source>
        <dbReference type="ARBA" id="ARBA00022723"/>
    </source>
</evidence>
<dbReference type="PRINTS" id="PR00413">
    <property type="entry name" value="HADHALOGNASE"/>
</dbReference>
<evidence type="ECO:0000256" key="4">
    <source>
        <dbReference type="ARBA" id="ARBA00022842"/>
    </source>
</evidence>
<dbReference type="PANTHER" id="PTHR46193">
    <property type="entry name" value="6-PHOSPHOGLUCONATE PHOSPHATASE"/>
    <property type="match status" value="1"/>
</dbReference>
<dbReference type="RefSeq" id="WP_230002082.1">
    <property type="nucleotide sequence ID" value="NZ_CP087134.1"/>
</dbReference>
<dbReference type="NCBIfam" id="TIGR01509">
    <property type="entry name" value="HAD-SF-IA-v3"/>
    <property type="match status" value="1"/>
</dbReference>
<organism evidence="6 7">
    <name type="scientific">Flavobacterium cupriresistens</name>
    <dbReference type="NCBI Taxonomy" id="2893885"/>
    <lineage>
        <taxon>Bacteria</taxon>
        <taxon>Pseudomonadati</taxon>
        <taxon>Bacteroidota</taxon>
        <taxon>Flavobacteriia</taxon>
        <taxon>Flavobacteriales</taxon>
        <taxon>Flavobacteriaceae</taxon>
        <taxon>Flavobacterium</taxon>
    </lineage>
</organism>
<dbReference type="Gene3D" id="3.40.50.1000">
    <property type="entry name" value="HAD superfamily/HAD-like"/>
    <property type="match status" value="1"/>
</dbReference>
<dbReference type="SUPFAM" id="SSF56784">
    <property type="entry name" value="HAD-like"/>
    <property type="match status" value="1"/>
</dbReference>
<accession>A0ABU4R9Y0</accession>
<reference evidence="6 7" key="1">
    <citation type="submission" date="2023-11" db="EMBL/GenBank/DDBJ databases">
        <title>Unpublished Manusciprt.</title>
        <authorList>
            <person name="Saticioglu I.B."/>
            <person name="Ay H."/>
            <person name="Ajmi N."/>
            <person name="Altun S."/>
            <person name="Duman M."/>
        </authorList>
    </citation>
    <scope>NUCLEOTIDE SEQUENCE [LARGE SCALE GENOMIC DNA]</scope>
    <source>
        <strain evidence="6 7">Fl-318</strain>
    </source>
</reference>
<evidence type="ECO:0000313" key="6">
    <source>
        <dbReference type="EMBL" id="MDX6189398.1"/>
    </source>
</evidence>
<dbReference type="GO" id="GO:0050084">
    <property type="term" value="F:mannitol-1-phosphatase activity"/>
    <property type="evidence" value="ECO:0007669"/>
    <property type="project" value="UniProtKB-EC"/>
</dbReference>
<dbReference type="Proteomes" id="UP001273350">
    <property type="component" value="Unassembled WGS sequence"/>
</dbReference>
<dbReference type="GO" id="GO:0050286">
    <property type="term" value="F:sorbitol-6-phosphatase activity"/>
    <property type="evidence" value="ECO:0007669"/>
    <property type="project" value="UniProtKB-EC"/>
</dbReference>
<dbReference type="EC" id="3.1.3.68" evidence="6"/>
<dbReference type="InterPro" id="IPR006439">
    <property type="entry name" value="HAD-SF_hydro_IA"/>
</dbReference>
<dbReference type="InterPro" id="IPR023198">
    <property type="entry name" value="PGP-like_dom2"/>
</dbReference>
<dbReference type="Pfam" id="PF13419">
    <property type="entry name" value="HAD_2"/>
    <property type="match status" value="1"/>
</dbReference>
<dbReference type="InterPro" id="IPR051600">
    <property type="entry name" value="Beta-PGM-like"/>
</dbReference>
<gene>
    <name evidence="6" type="primary">hxpB</name>
    <name evidence="6" type="ORF">SGQ83_08575</name>
</gene>
<comment type="caution">
    <text evidence="6">The sequence shown here is derived from an EMBL/GenBank/DDBJ whole genome shotgun (WGS) entry which is preliminary data.</text>
</comment>
<evidence type="ECO:0000256" key="2">
    <source>
        <dbReference type="ARBA" id="ARBA00006171"/>
    </source>
</evidence>
<dbReference type="SFLD" id="SFLDG01135">
    <property type="entry name" value="C1.5.6:_HAD__Beta-PGM__Phospha"/>
    <property type="match status" value="1"/>
</dbReference>
<dbReference type="SFLD" id="SFLDG01129">
    <property type="entry name" value="C1.5:_HAD__Beta-PGM__Phosphata"/>
    <property type="match status" value="1"/>
</dbReference>
<dbReference type="EMBL" id="JAWXVI010000004">
    <property type="protein sequence ID" value="MDX6189398.1"/>
    <property type="molecule type" value="Genomic_DNA"/>
</dbReference>
<keyword evidence="6" id="KW-0378">Hydrolase</keyword>
<sequence length="224" mass="24881">MAEKHKIKAVIFDMDGVLIDSEPLWQKAEFEVFSSLGVTVTKEMAEITRTMTTAEVAKFWYTKFPWTNTNLETTEQLVIEKVTELIKNEGLGISGIKTYIESLRLEGFKIGLATNSPYSIIPIVLEKLNLTPLFDSVSSSDDEENGKPDPAVYLTASRKLGVAPNDCIAIEDSYSGMRAAKSAGMRVAAFTNNTTNGVDTSLADCIIENFNLELQKKERLYCFL</sequence>
<keyword evidence="7" id="KW-1185">Reference proteome</keyword>
<dbReference type="SFLD" id="SFLDS00003">
    <property type="entry name" value="Haloacid_Dehalogenase"/>
    <property type="match status" value="1"/>
</dbReference>
<evidence type="ECO:0000256" key="1">
    <source>
        <dbReference type="ARBA" id="ARBA00001946"/>
    </source>
</evidence>
<dbReference type="InterPro" id="IPR036412">
    <property type="entry name" value="HAD-like_sf"/>
</dbReference>